<evidence type="ECO:0000256" key="6">
    <source>
        <dbReference type="SAM" id="Phobius"/>
    </source>
</evidence>
<evidence type="ECO:0000256" key="3">
    <source>
        <dbReference type="ARBA" id="ARBA00020268"/>
    </source>
</evidence>
<sequence length="446" mass="46926">MRLGTRDHTTLTAGNFASFSVLMFGLGVLSVGFGLVDMAMTAPLGLVYVAGLAVGESVIQVLNAFFIGFVDVMTARLARAEGSGRSEDEFGAVFVAFGIVLLILEAVSIVFGAICWFVLPLLVADPDVAGAAREYVVIRCFGVAILLGMSAVRETLKVIGARSSSIAVFGIGLGVNAALNAVLLYAVPGTLGSPMYSVALATVLAQVIMAVIGIRVVRRQVADRNFRRPGRDEVRGQLGTMLGRGAGIGVRHMNDYAGGTIPLVMAGTLGVQSVAAIGVASSIWTLFCRVPQACFNAAFIYYGYAVDKGAEITAEFRRKVTRYSAVPTIVAVAVCLLLSPLLVLLFGGGQVPMKTALLMVGAFFILVIPYFFEGLNGELLSAHEDGGFLSVSSTVATWLGNIPLAAAGIYLLHSGFWAYALAVIPTIGLATAFTRRLNRLSRVPQT</sequence>
<feature type="transmembrane region" description="Helical" evidence="6">
    <location>
        <begin position="355"/>
        <end position="375"/>
    </location>
</feature>
<name>A0ABN1RCV9_9ACTN</name>
<evidence type="ECO:0000256" key="2">
    <source>
        <dbReference type="ARBA" id="ARBA00010199"/>
    </source>
</evidence>
<feature type="transmembrane region" description="Helical" evidence="6">
    <location>
        <begin position="416"/>
        <end position="434"/>
    </location>
</feature>
<evidence type="ECO:0000313" key="8">
    <source>
        <dbReference type="Proteomes" id="UP001500542"/>
    </source>
</evidence>
<dbReference type="PANTHER" id="PTHR43298">
    <property type="entry name" value="MULTIDRUG RESISTANCE PROTEIN NORM-RELATED"/>
    <property type="match status" value="1"/>
</dbReference>
<evidence type="ECO:0000256" key="4">
    <source>
        <dbReference type="ARBA" id="ARBA00022448"/>
    </source>
</evidence>
<comment type="function">
    <text evidence="1">Multidrug efflux pump.</text>
</comment>
<dbReference type="PANTHER" id="PTHR43298:SF2">
    <property type="entry name" value="FMN_FAD EXPORTER YEEO-RELATED"/>
    <property type="match status" value="1"/>
</dbReference>
<evidence type="ECO:0000256" key="5">
    <source>
        <dbReference type="ARBA" id="ARBA00031636"/>
    </source>
</evidence>
<comment type="caution">
    <text evidence="7">The sequence shown here is derived from an EMBL/GenBank/DDBJ whole genome shotgun (WGS) entry which is preliminary data.</text>
</comment>
<dbReference type="InterPro" id="IPR050222">
    <property type="entry name" value="MATE_MdtK"/>
</dbReference>
<keyword evidence="6" id="KW-0812">Transmembrane</keyword>
<feature type="transmembrane region" description="Helical" evidence="6">
    <location>
        <begin position="47"/>
        <end position="70"/>
    </location>
</feature>
<dbReference type="Pfam" id="PF01554">
    <property type="entry name" value="MatE"/>
    <property type="match status" value="1"/>
</dbReference>
<keyword evidence="8" id="KW-1185">Reference proteome</keyword>
<dbReference type="Proteomes" id="UP001500542">
    <property type="component" value="Unassembled WGS sequence"/>
</dbReference>
<keyword evidence="6" id="KW-1133">Transmembrane helix</keyword>
<organism evidence="7 8">
    <name type="scientific">Kribbella koreensis</name>
    <dbReference type="NCBI Taxonomy" id="57909"/>
    <lineage>
        <taxon>Bacteria</taxon>
        <taxon>Bacillati</taxon>
        <taxon>Actinomycetota</taxon>
        <taxon>Actinomycetes</taxon>
        <taxon>Propionibacteriales</taxon>
        <taxon>Kribbellaceae</taxon>
        <taxon>Kribbella</taxon>
    </lineage>
</organism>
<feature type="transmembrane region" description="Helical" evidence="6">
    <location>
        <begin position="90"/>
        <end position="123"/>
    </location>
</feature>
<feature type="transmembrane region" description="Helical" evidence="6">
    <location>
        <begin position="387"/>
        <end position="410"/>
    </location>
</feature>
<gene>
    <name evidence="7" type="ORF">GCM10009554_61960</name>
</gene>
<accession>A0ABN1RCV9</accession>
<keyword evidence="4" id="KW-0813">Transport</keyword>
<feature type="transmembrane region" description="Helical" evidence="6">
    <location>
        <begin position="164"/>
        <end position="186"/>
    </location>
</feature>
<proteinExistence type="inferred from homology"/>
<protein>
    <recommendedName>
        <fullName evidence="3">Probable multidrug resistance protein NorM</fullName>
    </recommendedName>
    <alternativeName>
        <fullName evidence="5">Multidrug-efflux transporter</fullName>
    </alternativeName>
</protein>
<feature type="transmembrane region" description="Helical" evidence="6">
    <location>
        <begin position="12"/>
        <end position="35"/>
    </location>
</feature>
<feature type="transmembrane region" description="Helical" evidence="6">
    <location>
        <begin position="198"/>
        <end position="217"/>
    </location>
</feature>
<evidence type="ECO:0000313" key="7">
    <source>
        <dbReference type="EMBL" id="GAA0955071.1"/>
    </source>
</evidence>
<dbReference type="EMBL" id="BAAAHK010000017">
    <property type="protein sequence ID" value="GAA0955071.1"/>
    <property type="molecule type" value="Genomic_DNA"/>
</dbReference>
<feature type="transmembrane region" description="Helical" evidence="6">
    <location>
        <begin position="325"/>
        <end position="349"/>
    </location>
</feature>
<dbReference type="RefSeq" id="WP_343978175.1">
    <property type="nucleotide sequence ID" value="NZ_BAAAHK010000017.1"/>
</dbReference>
<dbReference type="InterPro" id="IPR002528">
    <property type="entry name" value="MATE_fam"/>
</dbReference>
<evidence type="ECO:0000256" key="1">
    <source>
        <dbReference type="ARBA" id="ARBA00003408"/>
    </source>
</evidence>
<feature type="transmembrane region" description="Helical" evidence="6">
    <location>
        <begin position="135"/>
        <end position="152"/>
    </location>
</feature>
<keyword evidence="6" id="KW-0472">Membrane</keyword>
<reference evidence="7 8" key="1">
    <citation type="journal article" date="2019" name="Int. J. Syst. Evol. Microbiol.">
        <title>The Global Catalogue of Microorganisms (GCM) 10K type strain sequencing project: providing services to taxonomists for standard genome sequencing and annotation.</title>
        <authorList>
            <consortium name="The Broad Institute Genomics Platform"/>
            <consortium name="The Broad Institute Genome Sequencing Center for Infectious Disease"/>
            <person name="Wu L."/>
            <person name="Ma J."/>
        </authorList>
    </citation>
    <scope>NUCLEOTIDE SEQUENCE [LARGE SCALE GENOMIC DNA]</scope>
    <source>
        <strain evidence="7 8">JCM 10977</strain>
    </source>
</reference>
<comment type="similarity">
    <text evidence="2">Belongs to the multi antimicrobial extrusion (MATE) (TC 2.A.66.1) family.</text>
</comment>